<dbReference type="Gene3D" id="3.90.1200.10">
    <property type="match status" value="1"/>
</dbReference>
<dbReference type="Gene3D" id="3.30.200.20">
    <property type="entry name" value="Phosphorylase Kinase, domain 1"/>
    <property type="match status" value="1"/>
</dbReference>
<dbReference type="GO" id="GO:0016740">
    <property type="term" value="F:transferase activity"/>
    <property type="evidence" value="ECO:0007669"/>
    <property type="project" value="UniProtKB-KW"/>
</dbReference>
<comment type="caution">
    <text evidence="2">The sequence shown here is derived from an EMBL/GenBank/DDBJ whole genome shotgun (WGS) entry which is preliminary data.</text>
</comment>
<dbReference type="EMBL" id="JYNV01000022">
    <property type="protein sequence ID" value="KZM28322.1"/>
    <property type="molecule type" value="Genomic_DNA"/>
</dbReference>
<dbReference type="InterPro" id="IPR051678">
    <property type="entry name" value="AGP_Transferase"/>
</dbReference>
<dbReference type="AlphaFoldDB" id="A0A163M1U1"/>
<protein>
    <submittedName>
        <fullName evidence="2">Transferase</fullName>
    </submittedName>
</protein>
<dbReference type="InterPro" id="IPR011009">
    <property type="entry name" value="Kinase-like_dom_sf"/>
</dbReference>
<gene>
    <name evidence="2" type="ORF">ST47_g531</name>
</gene>
<dbReference type="Pfam" id="PF01636">
    <property type="entry name" value="APH"/>
    <property type="match status" value="1"/>
</dbReference>
<dbReference type="OrthoDB" id="10003767at2759"/>
<dbReference type="PANTHER" id="PTHR21310:SF51">
    <property type="entry name" value="AMINOGLYCOSIDE PHOSPHOTRANSFERASE DOMAIN-CONTAINING PROTEIN"/>
    <property type="match status" value="1"/>
</dbReference>
<feature type="compositionally biased region" description="Acidic residues" evidence="1">
    <location>
        <begin position="1"/>
        <end position="11"/>
    </location>
</feature>
<name>A0A163M1U1_DIDRA</name>
<proteinExistence type="predicted"/>
<evidence type="ECO:0000313" key="3">
    <source>
        <dbReference type="Proteomes" id="UP000076837"/>
    </source>
</evidence>
<evidence type="ECO:0000313" key="2">
    <source>
        <dbReference type="EMBL" id="KZM28322.1"/>
    </source>
</evidence>
<keyword evidence="2" id="KW-0808">Transferase</keyword>
<dbReference type="SUPFAM" id="SSF56112">
    <property type="entry name" value="Protein kinase-like (PK-like)"/>
    <property type="match status" value="1"/>
</dbReference>
<evidence type="ECO:0000256" key="1">
    <source>
        <dbReference type="SAM" id="MobiDB-lite"/>
    </source>
</evidence>
<keyword evidence="3" id="KW-1185">Reference proteome</keyword>
<dbReference type="InterPro" id="IPR002575">
    <property type="entry name" value="Aminoglycoside_PTrfase"/>
</dbReference>
<sequence>MVQEQLEEDQQSVDSERLDLESDVQNGDDKYDDEDDPHPRCDWKAIDAIPVSRYEELVARVCTLEGPLKPTKVLAQNKGTFNAVAFVGVLNRGKCDNYIVRVPGHATVAHWTAKDAYMMQREFEMIEYVRKNTSAPVAQICSYSTDFTNILGHPYIMMTMLPGKSAFSAWFDEEIEDTDEPCEPDSALDFRFGDMPSPATEKKRLTLLRSLARIMAEINSLSFDQIGMPIIPLDDPVQPSIGPLYRWDNTGSDIYTSRPPLSSTQCYVSERPTLNSIKPSRARGALKLLDIIFSQPVFNAPPHLPESFTLHHADLDLQNILVDKDGNVTGIIDWDRCLAVPRFIGASSAPLFLQKDWMPAFLNNLTTSPYMAFTTHRYRQIYAAALAEYGCEDAKYTTKSAMYQAGVMSLYDSDDGDVMDILTKVLRSIPHFRSDVDECLIAFGKGWPAGEEIMRRELRKLFEPEMPDLEVLRDAEAGIAAVEWMLEFQYEI</sequence>
<reference evidence="2 3" key="1">
    <citation type="journal article" date="2016" name="Sci. Rep.">
        <title>Draft genome sequencing and secretome analysis of fungal phytopathogen Ascochyta rabiei provides insight into the necrotrophic effector repertoire.</title>
        <authorList>
            <person name="Verma S."/>
            <person name="Gazara R.K."/>
            <person name="Nizam S."/>
            <person name="Parween S."/>
            <person name="Chattopadhyay D."/>
            <person name="Verma P.K."/>
        </authorList>
    </citation>
    <scope>NUCLEOTIDE SEQUENCE [LARGE SCALE GENOMIC DNA]</scope>
    <source>
        <strain evidence="2 3">ArDII</strain>
    </source>
</reference>
<organism evidence="2 3">
    <name type="scientific">Didymella rabiei</name>
    <name type="common">Chickpea ascochyta blight fungus</name>
    <name type="synonym">Mycosphaerella rabiei</name>
    <dbReference type="NCBI Taxonomy" id="5454"/>
    <lineage>
        <taxon>Eukaryota</taxon>
        <taxon>Fungi</taxon>
        <taxon>Dikarya</taxon>
        <taxon>Ascomycota</taxon>
        <taxon>Pezizomycotina</taxon>
        <taxon>Dothideomycetes</taxon>
        <taxon>Pleosporomycetidae</taxon>
        <taxon>Pleosporales</taxon>
        <taxon>Pleosporineae</taxon>
        <taxon>Didymellaceae</taxon>
        <taxon>Ascochyta</taxon>
    </lineage>
</organism>
<accession>A0A163M1U1</accession>
<feature type="region of interest" description="Disordered" evidence="1">
    <location>
        <begin position="1"/>
        <end position="39"/>
    </location>
</feature>
<dbReference type="Proteomes" id="UP000076837">
    <property type="component" value="Unassembled WGS sequence"/>
</dbReference>
<dbReference type="PANTHER" id="PTHR21310">
    <property type="entry name" value="AMINOGLYCOSIDE PHOSPHOTRANSFERASE-RELATED-RELATED"/>
    <property type="match status" value="1"/>
</dbReference>